<gene>
    <name evidence="2" type="ORF">GSI_13683</name>
</gene>
<dbReference type="Proteomes" id="UP000230002">
    <property type="component" value="Unassembled WGS sequence"/>
</dbReference>
<dbReference type="EMBL" id="AYKW01000067">
    <property type="protein sequence ID" value="PIL23932.1"/>
    <property type="molecule type" value="Genomic_DNA"/>
</dbReference>
<dbReference type="SUPFAM" id="SSF81383">
    <property type="entry name" value="F-box domain"/>
    <property type="match status" value="1"/>
</dbReference>
<accession>A0A2G8RR01</accession>
<comment type="caution">
    <text evidence="2">The sequence shown here is derived from an EMBL/GenBank/DDBJ whole genome shotgun (WGS) entry which is preliminary data.</text>
</comment>
<dbReference type="PROSITE" id="PS50181">
    <property type="entry name" value="FBOX"/>
    <property type="match status" value="1"/>
</dbReference>
<protein>
    <recommendedName>
        <fullName evidence="1">F-box domain-containing protein</fullName>
    </recommendedName>
</protein>
<keyword evidence="3" id="KW-1185">Reference proteome</keyword>
<sequence length="541" mass="62150">MDSAFDDQADWQTAGWNRRGLRGRRGGLRNMPHMPLDILVEVFSFMHPRDLLSLARTTRDFRTFLFRRSSAPFWKAARKNVEGLPDCPQYLSEPAYANLMFFAHCHNCLRSNIQNILFEFSARYCRDCQRYLFMEGGEIDYDLDRAVVQLGFPDDYLASVTVSRDSTEKTYFLRHEYESFWDACQRANDDAELMSVIGDQVARVAMIHETCGPLYAWKEAQVQDRAQELDRLRGERLAAIASYLSAEGWADEINRMGEEELDLLADKPYARKPAKLTRRGWMGIREDAHAFMEDVRFYRLQHERHQLLFDRFSTLAVILDDLKPESSAGEKRTPEDDLRPQFADYALLSGVRRELDDPGDAMVPVGRLARVLEEQDAVVNQWKRTIEDELTAKLCAVLTLPDDVDNPLNLAIALFTCGRCCRLVPLRYPGLLSHTCLRQERFLSRNDEFYEAAVEEFTSSIGSQPALNIDTITVDPETIRRLIAIIKTLGLDPFHASQSDLDGCGRRMYCSYKKCQLERNSLLYLTGCDWLSADVLASSEF</sequence>
<dbReference type="InterPro" id="IPR036047">
    <property type="entry name" value="F-box-like_dom_sf"/>
</dbReference>
<name>A0A2G8RR01_9APHY</name>
<dbReference type="InterPro" id="IPR001810">
    <property type="entry name" value="F-box_dom"/>
</dbReference>
<dbReference type="OrthoDB" id="2322499at2759"/>
<reference evidence="2 3" key="1">
    <citation type="journal article" date="2015" name="Sci. Rep.">
        <title>Chromosome-level genome map provides insights into diverse defense mechanisms in the medicinal fungus Ganoderma sinense.</title>
        <authorList>
            <person name="Zhu Y."/>
            <person name="Xu J."/>
            <person name="Sun C."/>
            <person name="Zhou S."/>
            <person name="Xu H."/>
            <person name="Nelson D.R."/>
            <person name="Qian J."/>
            <person name="Song J."/>
            <person name="Luo H."/>
            <person name="Xiang L."/>
            <person name="Li Y."/>
            <person name="Xu Z."/>
            <person name="Ji A."/>
            <person name="Wang L."/>
            <person name="Lu S."/>
            <person name="Hayward A."/>
            <person name="Sun W."/>
            <person name="Li X."/>
            <person name="Schwartz D.C."/>
            <person name="Wang Y."/>
            <person name="Chen S."/>
        </authorList>
    </citation>
    <scope>NUCLEOTIDE SEQUENCE [LARGE SCALE GENOMIC DNA]</scope>
    <source>
        <strain evidence="2 3">ZZ0214-1</strain>
    </source>
</reference>
<evidence type="ECO:0000313" key="2">
    <source>
        <dbReference type="EMBL" id="PIL23932.1"/>
    </source>
</evidence>
<dbReference type="AlphaFoldDB" id="A0A2G8RR01"/>
<dbReference type="STRING" id="1077348.A0A2G8RR01"/>
<feature type="domain" description="F-box" evidence="1">
    <location>
        <begin position="28"/>
        <end position="77"/>
    </location>
</feature>
<evidence type="ECO:0000313" key="3">
    <source>
        <dbReference type="Proteomes" id="UP000230002"/>
    </source>
</evidence>
<dbReference type="Pfam" id="PF12937">
    <property type="entry name" value="F-box-like"/>
    <property type="match status" value="1"/>
</dbReference>
<organism evidence="2 3">
    <name type="scientific">Ganoderma sinense ZZ0214-1</name>
    <dbReference type="NCBI Taxonomy" id="1077348"/>
    <lineage>
        <taxon>Eukaryota</taxon>
        <taxon>Fungi</taxon>
        <taxon>Dikarya</taxon>
        <taxon>Basidiomycota</taxon>
        <taxon>Agaricomycotina</taxon>
        <taxon>Agaricomycetes</taxon>
        <taxon>Polyporales</taxon>
        <taxon>Polyporaceae</taxon>
        <taxon>Ganoderma</taxon>
    </lineage>
</organism>
<evidence type="ECO:0000259" key="1">
    <source>
        <dbReference type="PROSITE" id="PS50181"/>
    </source>
</evidence>
<dbReference type="CDD" id="cd09917">
    <property type="entry name" value="F-box_SF"/>
    <property type="match status" value="1"/>
</dbReference>
<proteinExistence type="predicted"/>